<dbReference type="Pfam" id="PF08240">
    <property type="entry name" value="ADH_N"/>
    <property type="match status" value="1"/>
</dbReference>
<evidence type="ECO:0000256" key="4">
    <source>
        <dbReference type="RuleBase" id="RU361277"/>
    </source>
</evidence>
<dbReference type="Gene3D" id="3.90.180.10">
    <property type="entry name" value="Medium-chain alcohol dehydrogenases, catalytic domain"/>
    <property type="match status" value="1"/>
</dbReference>
<evidence type="ECO:0000256" key="3">
    <source>
        <dbReference type="ARBA" id="ARBA00023002"/>
    </source>
</evidence>
<dbReference type="SUPFAM" id="SSF51735">
    <property type="entry name" value="NAD(P)-binding Rossmann-fold domains"/>
    <property type="match status" value="1"/>
</dbReference>
<dbReference type="InterPro" id="IPR002328">
    <property type="entry name" value="ADH_Zn_CS"/>
</dbReference>
<accession>A0A437QH23</accession>
<dbReference type="InterPro" id="IPR050129">
    <property type="entry name" value="Zn_alcohol_dh"/>
</dbReference>
<keyword evidence="2 4" id="KW-0862">Zinc</keyword>
<name>A0A437QH23_9PROT</name>
<dbReference type="Pfam" id="PF00107">
    <property type="entry name" value="ADH_zinc_N"/>
    <property type="match status" value="1"/>
</dbReference>
<dbReference type="InterPro" id="IPR013149">
    <property type="entry name" value="ADH-like_C"/>
</dbReference>
<sequence length="349" mass="36436">MKAAYIEEFDGPITVRTVPDPDCPVDGAVVAVRACGVCRSDHHGWKGHNPNVVLPHVMGHEFAGEVIATGPECHHFKPGDRVTAPFVLGCGHCRDCQTGNATICDDQQVIGFTFWGAYAEQVAISNADFNLVHLPEDLDFIAAAGMGCRVTTSWRALTDRANLEPGEWLVIHGSGGIGLSAVIIAAALGARILAVDISDDALVMAKELGANAVLNVTGVNDVGGAVRDLTGGGAHVSIDALGTQATFENSLRSLRKLGRHVQIGMPVGRHATVPLPLLELVYSRQLTIHGTRGLSAAGFAPLLDMVSAGRLDPGRLVTRTIPLSGAGAALAEMDTGQPAGVTVIDMSLN</sequence>
<evidence type="ECO:0000259" key="5">
    <source>
        <dbReference type="SMART" id="SM00829"/>
    </source>
</evidence>
<evidence type="ECO:0000256" key="2">
    <source>
        <dbReference type="ARBA" id="ARBA00022833"/>
    </source>
</evidence>
<dbReference type="InterPro" id="IPR013154">
    <property type="entry name" value="ADH-like_N"/>
</dbReference>
<dbReference type="InterPro" id="IPR036291">
    <property type="entry name" value="NAD(P)-bd_dom_sf"/>
</dbReference>
<comment type="cofactor">
    <cofactor evidence="4">
        <name>Zn(2+)</name>
        <dbReference type="ChEBI" id="CHEBI:29105"/>
    </cofactor>
</comment>
<keyword evidence="1 4" id="KW-0479">Metal-binding</keyword>
<comment type="caution">
    <text evidence="6">The sequence shown here is derived from an EMBL/GenBank/DDBJ whole genome shotgun (WGS) entry which is preliminary data.</text>
</comment>
<dbReference type="PROSITE" id="PS00059">
    <property type="entry name" value="ADH_ZINC"/>
    <property type="match status" value="1"/>
</dbReference>
<dbReference type="InterPro" id="IPR011032">
    <property type="entry name" value="GroES-like_sf"/>
</dbReference>
<dbReference type="CDD" id="cd08260">
    <property type="entry name" value="Zn_ADH6"/>
    <property type="match status" value="1"/>
</dbReference>
<keyword evidence="3" id="KW-0560">Oxidoreductase</keyword>
<dbReference type="Proteomes" id="UP000287447">
    <property type="component" value="Unassembled WGS sequence"/>
</dbReference>
<keyword evidence="7" id="KW-1185">Reference proteome</keyword>
<dbReference type="GO" id="GO:0016616">
    <property type="term" value="F:oxidoreductase activity, acting on the CH-OH group of donors, NAD or NADP as acceptor"/>
    <property type="evidence" value="ECO:0007669"/>
    <property type="project" value="UniProtKB-ARBA"/>
</dbReference>
<organism evidence="6 7">
    <name type="scientific">Hwanghaeella grinnelliae</name>
    <dbReference type="NCBI Taxonomy" id="2500179"/>
    <lineage>
        <taxon>Bacteria</taxon>
        <taxon>Pseudomonadati</taxon>
        <taxon>Pseudomonadota</taxon>
        <taxon>Alphaproteobacteria</taxon>
        <taxon>Rhodospirillales</taxon>
        <taxon>Rhodospirillaceae</taxon>
        <taxon>Hwanghaeella</taxon>
    </lineage>
</organism>
<evidence type="ECO:0000313" key="6">
    <source>
        <dbReference type="EMBL" id="RVU33855.1"/>
    </source>
</evidence>
<dbReference type="PANTHER" id="PTHR43401">
    <property type="entry name" value="L-THREONINE 3-DEHYDROGENASE"/>
    <property type="match status" value="1"/>
</dbReference>
<reference evidence="7" key="1">
    <citation type="submission" date="2019-01" db="EMBL/GenBank/DDBJ databases">
        <title>Gri0909 isolated from a small marine red alga.</title>
        <authorList>
            <person name="Kim J."/>
            <person name="Jeong S.E."/>
            <person name="Jeon C.O."/>
        </authorList>
    </citation>
    <scope>NUCLEOTIDE SEQUENCE [LARGE SCALE GENOMIC DNA]</scope>
    <source>
        <strain evidence="7">Gri0909</strain>
    </source>
</reference>
<protein>
    <submittedName>
        <fullName evidence="6">Alcohol dehydrogenase</fullName>
    </submittedName>
</protein>
<dbReference type="RefSeq" id="WP_127767885.1">
    <property type="nucleotide sequence ID" value="NZ_SADE01000004.1"/>
</dbReference>
<dbReference type="GO" id="GO:0008270">
    <property type="term" value="F:zinc ion binding"/>
    <property type="evidence" value="ECO:0007669"/>
    <property type="project" value="InterPro"/>
</dbReference>
<evidence type="ECO:0000313" key="7">
    <source>
        <dbReference type="Proteomes" id="UP000287447"/>
    </source>
</evidence>
<gene>
    <name evidence="6" type="ORF">EOI86_22235</name>
</gene>
<dbReference type="SUPFAM" id="SSF50129">
    <property type="entry name" value="GroES-like"/>
    <property type="match status" value="1"/>
</dbReference>
<dbReference type="PANTHER" id="PTHR43401:SF5">
    <property type="entry name" value="ALCOHOL DEHYDROGENASE-RELATED"/>
    <property type="match status" value="1"/>
</dbReference>
<dbReference type="OrthoDB" id="5295340at2"/>
<comment type="similarity">
    <text evidence="4">Belongs to the zinc-containing alcohol dehydrogenase family.</text>
</comment>
<proteinExistence type="inferred from homology"/>
<dbReference type="InterPro" id="IPR020843">
    <property type="entry name" value="ER"/>
</dbReference>
<feature type="domain" description="Enoyl reductase (ER)" evidence="5">
    <location>
        <begin position="11"/>
        <end position="344"/>
    </location>
</feature>
<evidence type="ECO:0000256" key="1">
    <source>
        <dbReference type="ARBA" id="ARBA00022723"/>
    </source>
</evidence>
<dbReference type="AlphaFoldDB" id="A0A437QH23"/>
<dbReference type="EMBL" id="SADE01000004">
    <property type="protein sequence ID" value="RVU33855.1"/>
    <property type="molecule type" value="Genomic_DNA"/>
</dbReference>
<dbReference type="SMART" id="SM00829">
    <property type="entry name" value="PKS_ER"/>
    <property type="match status" value="1"/>
</dbReference>